<dbReference type="GO" id="GO:0008959">
    <property type="term" value="F:phosphate acetyltransferase activity"/>
    <property type="evidence" value="ECO:0007669"/>
    <property type="project" value="UniProtKB-EC"/>
</dbReference>
<organism evidence="10 11">
    <name type="scientific">Gaopeijia maritima</name>
    <dbReference type="NCBI Taxonomy" id="3119007"/>
    <lineage>
        <taxon>Bacteria</taxon>
        <taxon>Pseudomonadati</taxon>
        <taxon>Gemmatimonadota</taxon>
        <taxon>Longimicrobiia</taxon>
        <taxon>Gaopeijiales</taxon>
        <taxon>Gaopeijiaceae</taxon>
        <taxon>Gaopeijia</taxon>
    </lineage>
</organism>
<keyword evidence="7 10" id="KW-0012">Acyltransferase</keyword>
<dbReference type="Gene3D" id="3.40.50.10750">
    <property type="entry name" value="Isocitrate/Isopropylmalate dehydrogenase-like"/>
    <property type="match status" value="1"/>
</dbReference>
<comment type="caution">
    <text evidence="10">The sequence shown here is derived from an EMBL/GenBank/DDBJ whole genome shotgun (WGS) entry which is preliminary data.</text>
</comment>
<evidence type="ECO:0000256" key="2">
    <source>
        <dbReference type="ARBA" id="ARBA00004989"/>
    </source>
</evidence>
<comment type="similarity">
    <text evidence="3">Belongs to the phosphate acetyltransferase and butyryltransferase family.</text>
</comment>
<dbReference type="Gene3D" id="3.40.50.10950">
    <property type="match status" value="1"/>
</dbReference>
<dbReference type="Proteomes" id="UP001484239">
    <property type="component" value="Unassembled WGS sequence"/>
</dbReference>
<comment type="catalytic activity">
    <reaction evidence="1">
        <text>acetyl-CoA + phosphate = acetyl phosphate + CoA</text>
        <dbReference type="Rhea" id="RHEA:19521"/>
        <dbReference type="ChEBI" id="CHEBI:22191"/>
        <dbReference type="ChEBI" id="CHEBI:43474"/>
        <dbReference type="ChEBI" id="CHEBI:57287"/>
        <dbReference type="ChEBI" id="CHEBI:57288"/>
        <dbReference type="EC" id="2.3.1.8"/>
    </reaction>
</comment>
<dbReference type="PIRSF" id="PIRSF000428">
    <property type="entry name" value="P_Ac_trans"/>
    <property type="match status" value="1"/>
</dbReference>
<dbReference type="EMBL" id="JBBHLI010000009">
    <property type="protein sequence ID" value="MEK9502128.1"/>
    <property type="molecule type" value="Genomic_DNA"/>
</dbReference>
<dbReference type="InterPro" id="IPR042113">
    <property type="entry name" value="P_AcTrfase_dom1"/>
</dbReference>
<evidence type="ECO:0000256" key="3">
    <source>
        <dbReference type="ARBA" id="ARBA00005656"/>
    </source>
</evidence>
<accession>A0ABU9EBM3</accession>
<evidence type="ECO:0000256" key="7">
    <source>
        <dbReference type="ARBA" id="ARBA00023315"/>
    </source>
</evidence>
<dbReference type="RefSeq" id="WP_405276671.1">
    <property type="nucleotide sequence ID" value="NZ_JBBHLI010000009.1"/>
</dbReference>
<dbReference type="InterPro" id="IPR050500">
    <property type="entry name" value="Phos_Acetyltrans/Butyryltrans"/>
</dbReference>
<protein>
    <recommendedName>
        <fullName evidence="5">Phosphate acetyltransferase</fullName>
        <ecNumber evidence="4">2.3.1.8</ecNumber>
    </recommendedName>
    <alternativeName>
        <fullName evidence="8">Phosphotransacetylase</fullName>
    </alternativeName>
</protein>
<dbReference type="InterPro" id="IPR042112">
    <property type="entry name" value="P_AcTrfase_dom2"/>
</dbReference>
<dbReference type="NCBIfam" id="TIGR00651">
    <property type="entry name" value="pta"/>
    <property type="match status" value="1"/>
</dbReference>
<dbReference type="Pfam" id="PF01515">
    <property type="entry name" value="PTA_PTB"/>
    <property type="match status" value="1"/>
</dbReference>
<comment type="pathway">
    <text evidence="2">Metabolic intermediate biosynthesis; acetyl-CoA biosynthesis; acetyl-CoA from acetate: step 2/2.</text>
</comment>
<dbReference type="InterPro" id="IPR004614">
    <property type="entry name" value="P_AcTrfase"/>
</dbReference>
<evidence type="ECO:0000313" key="11">
    <source>
        <dbReference type="Proteomes" id="UP001484239"/>
    </source>
</evidence>
<dbReference type="PANTHER" id="PTHR43356:SF3">
    <property type="entry name" value="PHOSPHATE ACETYLTRANSFERASE"/>
    <property type="match status" value="1"/>
</dbReference>
<evidence type="ECO:0000256" key="8">
    <source>
        <dbReference type="ARBA" id="ARBA00031108"/>
    </source>
</evidence>
<evidence type="ECO:0000256" key="5">
    <source>
        <dbReference type="ARBA" id="ARBA00021528"/>
    </source>
</evidence>
<gene>
    <name evidence="10" type="primary">pta</name>
    <name evidence="10" type="ORF">WI372_14140</name>
</gene>
<keyword evidence="11" id="KW-1185">Reference proteome</keyword>
<evidence type="ECO:0000256" key="4">
    <source>
        <dbReference type="ARBA" id="ARBA00012707"/>
    </source>
</evidence>
<keyword evidence="6 10" id="KW-0808">Transferase</keyword>
<dbReference type="PANTHER" id="PTHR43356">
    <property type="entry name" value="PHOSPHATE ACETYLTRANSFERASE"/>
    <property type="match status" value="1"/>
</dbReference>
<dbReference type="NCBIfam" id="NF007233">
    <property type="entry name" value="PRK09653.1"/>
    <property type="match status" value="1"/>
</dbReference>
<dbReference type="EC" id="2.3.1.8" evidence="4"/>
<dbReference type="InterPro" id="IPR002505">
    <property type="entry name" value="PTA_PTB"/>
</dbReference>
<evidence type="ECO:0000256" key="1">
    <source>
        <dbReference type="ARBA" id="ARBA00000705"/>
    </source>
</evidence>
<evidence type="ECO:0000259" key="9">
    <source>
        <dbReference type="Pfam" id="PF01515"/>
    </source>
</evidence>
<feature type="domain" description="Phosphate acetyl/butaryl transferase" evidence="9">
    <location>
        <begin position="6"/>
        <end position="323"/>
    </location>
</feature>
<evidence type="ECO:0000256" key="6">
    <source>
        <dbReference type="ARBA" id="ARBA00022679"/>
    </source>
</evidence>
<reference evidence="10 11" key="1">
    <citation type="submission" date="2024-02" db="EMBL/GenBank/DDBJ databases">
        <title>A novel Gemmatimonadota bacterium.</title>
        <authorList>
            <person name="Du Z.-J."/>
            <person name="Ye Y.-Q."/>
        </authorList>
    </citation>
    <scope>NUCLEOTIDE SEQUENCE [LARGE SCALE GENOMIC DNA]</scope>
    <source>
        <strain evidence="10 11">DH-20</strain>
    </source>
</reference>
<proteinExistence type="inferred from homology"/>
<name>A0ABU9EBM3_9BACT</name>
<sequence length="335" mass="34934">MSGFRSTLRSRAAACGGAVVLPEGHDARTLDAAAILHRERLVRPIVLGPGEATRAGLAERGVPEVEVRDPELGSEPLAERLREARSHKGMTIERARSRVSDPLVYGALLVAEGEVDGSVAGADNATASVLRAAFWCVGPDEGIETVSSSFYMIVPDFRGEGEEVLTFTDCAVVEHPTPAQLCDIASAAATARARVVGDTPKVAFLSYSTRGSASGHTIDAVREARALFRERRPEVAADGEFQADAALIPSVGARKAPDSGLAGHANVLVFPDLDAGNIAYKLVQRLGRAGAIGPIVQGLRRPCNDLSRGASVEDIVDVACITVLQALGGSGVAPS</sequence>
<evidence type="ECO:0000313" key="10">
    <source>
        <dbReference type="EMBL" id="MEK9502128.1"/>
    </source>
</evidence>
<dbReference type="InterPro" id="IPR012147">
    <property type="entry name" value="P_Ac_Bu_trans"/>
</dbReference>
<dbReference type="SUPFAM" id="SSF53659">
    <property type="entry name" value="Isocitrate/Isopropylmalate dehydrogenase-like"/>
    <property type="match status" value="1"/>
</dbReference>